<proteinExistence type="predicted"/>
<sequence length="107" mass="11833">MTTKIIVGFSGCEYEYGIVRPDGADLFVQGDLNAVESAKNDYINDIVQPGIERYEFPQLLPDSVLNECYISHGHNAFEEAIPDTKKAKGDALKKADLLELFHLLGMG</sequence>
<name>A0A8D9BZU1_9HEMI</name>
<reference evidence="1" key="1">
    <citation type="submission" date="2021-05" db="EMBL/GenBank/DDBJ databases">
        <authorList>
            <person name="Alioto T."/>
            <person name="Alioto T."/>
            <person name="Gomez Garrido J."/>
        </authorList>
    </citation>
    <scope>NUCLEOTIDE SEQUENCE</scope>
</reference>
<dbReference type="AlphaFoldDB" id="A0A8D9BZU1"/>
<organism evidence="1">
    <name type="scientific">Cacopsylla melanoneura</name>
    <dbReference type="NCBI Taxonomy" id="428564"/>
    <lineage>
        <taxon>Eukaryota</taxon>
        <taxon>Metazoa</taxon>
        <taxon>Ecdysozoa</taxon>
        <taxon>Arthropoda</taxon>
        <taxon>Hexapoda</taxon>
        <taxon>Insecta</taxon>
        <taxon>Pterygota</taxon>
        <taxon>Neoptera</taxon>
        <taxon>Paraneoptera</taxon>
        <taxon>Hemiptera</taxon>
        <taxon>Sternorrhyncha</taxon>
        <taxon>Psylloidea</taxon>
        <taxon>Psyllidae</taxon>
        <taxon>Psyllinae</taxon>
        <taxon>Cacopsylla</taxon>
    </lineage>
</organism>
<accession>A0A8D9BZU1</accession>
<dbReference type="EMBL" id="HBUF01679262">
    <property type="protein sequence ID" value="CAG6792055.1"/>
    <property type="molecule type" value="Transcribed_RNA"/>
</dbReference>
<protein>
    <submittedName>
        <fullName evidence="1">Uncharacterized protein</fullName>
    </submittedName>
</protein>
<evidence type="ECO:0000313" key="1">
    <source>
        <dbReference type="EMBL" id="CAG6792055.1"/>
    </source>
</evidence>